<dbReference type="AlphaFoldDB" id="A0A7W6CVV5"/>
<sequence length="405" mass="45611">MAKKTLDDILSESDELGLLANLKPVAAPSSSEDRRVQQKFEEINSFIDRYHRFPGQVEPGQKVTPTEKMLQFALKGIKENDALIERLASYDRHGLLANKASPAPSPQSIDDILAAGDELLTTVADDIFVFNRAPAPKAVPDRKSERRPCDDFEYYKPLFDQCTIDLKEGVRKARPFANEQEIRAGEFFILNGQMLYVAAVLDRHIRNGKTNARLRVIFDNGTEGDNLLRSLSAELYKDPNGRRITKLEADSGPLFEQPEPSRGGFAEEAGLRGEIYIARSLSSRPEIVKLNGHLFKIGFTTGSTEARIAAAKDDPTFLLAPAHPVRVYRVYDMDTVRFENLIHRFLAEARLDIEIRDRFGKPVRPREWFLLPLETVEKVVAMLVDGSIVHHRYDGRSGTVIPLVK</sequence>
<evidence type="ECO:0000313" key="3">
    <source>
        <dbReference type="Proteomes" id="UP000582090"/>
    </source>
</evidence>
<organism evidence="2 3">
    <name type="scientific">Rhizobium metallidurans</name>
    <dbReference type="NCBI Taxonomy" id="1265931"/>
    <lineage>
        <taxon>Bacteria</taxon>
        <taxon>Pseudomonadati</taxon>
        <taxon>Pseudomonadota</taxon>
        <taxon>Alphaproteobacteria</taxon>
        <taxon>Hyphomicrobiales</taxon>
        <taxon>Rhizobiaceae</taxon>
        <taxon>Rhizobium/Agrobacterium group</taxon>
        <taxon>Rhizobium</taxon>
    </lineage>
</organism>
<proteinExistence type="predicted"/>
<gene>
    <name evidence="2" type="ORF">GGQ67_004896</name>
</gene>
<dbReference type="InterPro" id="IPR018306">
    <property type="entry name" value="Phage_T5_Orf172_DNA-bd"/>
</dbReference>
<dbReference type="RefSeq" id="WP_183902621.1">
    <property type="nucleotide sequence ID" value="NZ_JACIDW010000035.1"/>
</dbReference>
<name>A0A7W6CVV5_9HYPH</name>
<evidence type="ECO:0000259" key="1">
    <source>
        <dbReference type="SMART" id="SM00974"/>
    </source>
</evidence>
<protein>
    <recommendedName>
        <fullName evidence="1">Bacteriophage T5 Orf172 DNA-binding domain-containing protein</fullName>
    </recommendedName>
</protein>
<dbReference type="Pfam" id="PF13455">
    <property type="entry name" value="MUG113"/>
    <property type="match status" value="1"/>
</dbReference>
<dbReference type="EMBL" id="JACIDW010000035">
    <property type="protein sequence ID" value="MBB3967199.1"/>
    <property type="molecule type" value="Genomic_DNA"/>
</dbReference>
<dbReference type="Proteomes" id="UP000582090">
    <property type="component" value="Unassembled WGS sequence"/>
</dbReference>
<feature type="domain" description="Bacteriophage T5 Orf172 DNA-binding" evidence="1">
    <location>
        <begin position="289"/>
        <end position="383"/>
    </location>
</feature>
<evidence type="ECO:0000313" key="2">
    <source>
        <dbReference type="EMBL" id="MBB3967199.1"/>
    </source>
</evidence>
<comment type="caution">
    <text evidence="2">The sequence shown here is derived from an EMBL/GenBank/DDBJ whole genome shotgun (WGS) entry which is preliminary data.</text>
</comment>
<keyword evidence="3" id="KW-1185">Reference proteome</keyword>
<reference evidence="2 3" key="1">
    <citation type="submission" date="2020-08" db="EMBL/GenBank/DDBJ databases">
        <title>Genomic Encyclopedia of Type Strains, Phase IV (KMG-IV): sequencing the most valuable type-strain genomes for metagenomic binning, comparative biology and taxonomic classification.</title>
        <authorList>
            <person name="Goeker M."/>
        </authorList>
    </citation>
    <scope>NUCLEOTIDE SEQUENCE [LARGE SCALE GENOMIC DNA]</scope>
    <source>
        <strain evidence="2 3">DSM 26575</strain>
    </source>
</reference>
<accession>A0A7W6CVV5</accession>
<dbReference type="SMART" id="SM00974">
    <property type="entry name" value="T5orf172"/>
    <property type="match status" value="1"/>
</dbReference>